<feature type="region of interest" description="Disordered" evidence="9">
    <location>
        <begin position="1"/>
        <end position="20"/>
    </location>
</feature>
<keyword evidence="4" id="KW-0223">Dioxygenase</keyword>
<dbReference type="InterPro" id="IPR005123">
    <property type="entry name" value="Oxoglu/Fe-dep_dioxygenase_dom"/>
</dbReference>
<evidence type="ECO:0000256" key="9">
    <source>
        <dbReference type="SAM" id="MobiDB-lite"/>
    </source>
</evidence>
<evidence type="ECO:0000256" key="5">
    <source>
        <dbReference type="ARBA" id="ARBA00023002"/>
    </source>
</evidence>
<dbReference type="Gene3D" id="2.60.120.620">
    <property type="entry name" value="q2cbj1_9rhob like domain"/>
    <property type="match status" value="1"/>
</dbReference>
<dbReference type="GO" id="GO:0031418">
    <property type="term" value="F:L-ascorbic acid binding"/>
    <property type="evidence" value="ECO:0007669"/>
    <property type="project" value="UniProtKB-KW"/>
</dbReference>
<comment type="cofactor">
    <cofactor evidence="1">
        <name>L-ascorbate</name>
        <dbReference type="ChEBI" id="CHEBI:38290"/>
    </cofactor>
</comment>
<dbReference type="Ensembl" id="ENSGACT00000059149.1">
    <property type="protein sequence ID" value="ENSGACP00000050040.1"/>
    <property type="gene ID" value="ENSGACG00000028527.1"/>
</dbReference>
<feature type="domain" description="Fe2OG dioxygenase" evidence="10">
    <location>
        <begin position="426"/>
        <end position="524"/>
    </location>
</feature>
<proteinExistence type="predicted"/>
<evidence type="ECO:0000259" key="10">
    <source>
        <dbReference type="PROSITE" id="PS51471"/>
    </source>
</evidence>
<dbReference type="GO" id="GO:0008198">
    <property type="term" value="F:ferrous iron binding"/>
    <property type="evidence" value="ECO:0007669"/>
    <property type="project" value="TreeGrafter"/>
</dbReference>
<dbReference type="AlphaFoldDB" id="A0AAQ4QGD3"/>
<sequence length="554" mass="59036">MESSGHADLLNPSSSRGCVGLSASLQRGTVGQKQQQQQQRLVLGAAGTRLPAARPVDMGLHGFRAPPAGSPTAAELLAGLASQTDSPAVATPTKRLKTGVPVYAGGVVSPSATVEGSHANVTAHTPSGYPPRVKEVAPAYPLTSRACLVENGDQAPHEKCPPPVRRINGDLKARQAQQQKRRGGENWDVGPGTVNGFTSGSLGSGGAVEPALALGDFDFKRRRLADGVVAHRSPEASRVAQAATDRSGHEHRVPPQPPFEHKVVPPGPPAAPGQTSPIQANRAPTPAGAGRSADHIAQQYIVPCMKYYGICVKDDFLGPQLGGRVLEEVEALNRGGKFRGGQLVSQKSIPSGNIRGDQIAWVEGREPGCETIAALMAYIDESVMYSAANGQLGDCIINGRTKVTPETPCPSLTIIRVSLFCPGVHGVYPAMVACYPGNGAGYVRHVDNPNGDGRCITCIYYLNQDWDVKKQGGLLQIYPEGKNVVANIEPLFDRLLIFWSDRRNPHEVKPAFATRYAITVWYFDAKERAEAKEKYRLAAGQKGVQVPVSQNSRK</sequence>
<dbReference type="InterPro" id="IPR006620">
    <property type="entry name" value="Pro_4_hyd_alph"/>
</dbReference>
<dbReference type="InterPro" id="IPR044862">
    <property type="entry name" value="Pro_4_hyd_alph_FE2OG_OXY"/>
</dbReference>
<dbReference type="GO" id="GO:0160082">
    <property type="term" value="F:hypoxia-inducible factor-proline dioxygenase activity"/>
    <property type="evidence" value="ECO:0007669"/>
    <property type="project" value="UniProtKB-EC"/>
</dbReference>
<dbReference type="SMART" id="SM00702">
    <property type="entry name" value="P4Hc"/>
    <property type="match status" value="1"/>
</dbReference>
<evidence type="ECO:0000256" key="8">
    <source>
        <dbReference type="ARBA" id="ARBA00049134"/>
    </source>
</evidence>
<evidence type="ECO:0000313" key="12">
    <source>
        <dbReference type="Proteomes" id="UP000007635"/>
    </source>
</evidence>
<evidence type="ECO:0000256" key="7">
    <source>
        <dbReference type="ARBA" id="ARBA00039004"/>
    </source>
</evidence>
<feature type="compositionally biased region" description="Basic and acidic residues" evidence="9">
    <location>
        <begin position="246"/>
        <end position="263"/>
    </location>
</feature>
<dbReference type="InterPro" id="IPR051559">
    <property type="entry name" value="HIF_prolyl_hydroxylases"/>
</dbReference>
<dbReference type="GO" id="GO:0071456">
    <property type="term" value="P:cellular response to hypoxia"/>
    <property type="evidence" value="ECO:0007669"/>
    <property type="project" value="TreeGrafter"/>
</dbReference>
<reference evidence="11" key="2">
    <citation type="submission" date="2025-08" db="UniProtKB">
        <authorList>
            <consortium name="Ensembl"/>
        </authorList>
    </citation>
    <scope>IDENTIFICATION</scope>
</reference>
<dbReference type="PROSITE" id="PS51471">
    <property type="entry name" value="FE2OG_OXY"/>
    <property type="match status" value="1"/>
</dbReference>
<evidence type="ECO:0000256" key="2">
    <source>
        <dbReference type="ARBA" id="ARBA00022723"/>
    </source>
</evidence>
<evidence type="ECO:0000313" key="11">
    <source>
        <dbReference type="Ensembl" id="ENSGACP00000050040.1"/>
    </source>
</evidence>
<dbReference type="PANTHER" id="PTHR12907">
    <property type="entry name" value="EGL NINE HOMOLOG-RELATED"/>
    <property type="match status" value="1"/>
</dbReference>
<dbReference type="EC" id="1.14.11.29" evidence="7"/>
<dbReference type="GO" id="GO:0005737">
    <property type="term" value="C:cytoplasm"/>
    <property type="evidence" value="ECO:0007669"/>
    <property type="project" value="TreeGrafter"/>
</dbReference>
<protein>
    <recommendedName>
        <fullName evidence="7">hypoxia-inducible factor-proline dioxygenase</fullName>
        <ecNumber evidence="7">1.14.11.29</ecNumber>
    </recommendedName>
</protein>
<keyword evidence="2" id="KW-0479">Metal-binding</keyword>
<name>A0AAQ4QGD3_GASAC</name>
<reference evidence="11" key="3">
    <citation type="submission" date="2025-09" db="UniProtKB">
        <authorList>
            <consortium name="Ensembl"/>
        </authorList>
    </citation>
    <scope>IDENTIFICATION</scope>
</reference>
<dbReference type="GeneTree" id="ENSGT00940000160655"/>
<evidence type="ECO:0000256" key="4">
    <source>
        <dbReference type="ARBA" id="ARBA00022964"/>
    </source>
</evidence>
<feature type="region of interest" description="Disordered" evidence="9">
    <location>
        <begin position="232"/>
        <end position="291"/>
    </location>
</feature>
<comment type="catalytic activity">
    <reaction evidence="8">
        <text>L-prolyl-[hypoxia-inducible factor alpha subunit] + 2-oxoglutarate + O2 = trans-4-hydroxy-L-prolyl-[hypoxia-inducible factor alpha subunit] + succinate + CO2</text>
        <dbReference type="Rhea" id="RHEA:48400"/>
        <dbReference type="Rhea" id="RHEA-COMP:12093"/>
        <dbReference type="Rhea" id="RHEA-COMP:12094"/>
        <dbReference type="ChEBI" id="CHEBI:15379"/>
        <dbReference type="ChEBI" id="CHEBI:16526"/>
        <dbReference type="ChEBI" id="CHEBI:16810"/>
        <dbReference type="ChEBI" id="CHEBI:30031"/>
        <dbReference type="ChEBI" id="CHEBI:50342"/>
        <dbReference type="ChEBI" id="CHEBI:61965"/>
        <dbReference type="EC" id="1.14.11.29"/>
    </reaction>
</comment>
<accession>A0AAQ4QGD3</accession>
<dbReference type="GO" id="GO:0005634">
    <property type="term" value="C:nucleus"/>
    <property type="evidence" value="ECO:0007669"/>
    <property type="project" value="TreeGrafter"/>
</dbReference>
<keyword evidence="6" id="KW-0408">Iron</keyword>
<dbReference type="PANTHER" id="PTHR12907:SF6">
    <property type="entry name" value="PROLYL HYDROXYLASE EGLN2"/>
    <property type="match status" value="1"/>
</dbReference>
<keyword evidence="3" id="KW-0847">Vitamin C</keyword>
<evidence type="ECO:0000256" key="3">
    <source>
        <dbReference type="ARBA" id="ARBA00022896"/>
    </source>
</evidence>
<evidence type="ECO:0000256" key="6">
    <source>
        <dbReference type="ARBA" id="ARBA00023004"/>
    </source>
</evidence>
<evidence type="ECO:0000256" key="1">
    <source>
        <dbReference type="ARBA" id="ARBA00001961"/>
    </source>
</evidence>
<organism evidence="11 12">
    <name type="scientific">Gasterosteus aculeatus aculeatus</name>
    <name type="common">three-spined stickleback</name>
    <dbReference type="NCBI Taxonomy" id="481459"/>
    <lineage>
        <taxon>Eukaryota</taxon>
        <taxon>Metazoa</taxon>
        <taxon>Chordata</taxon>
        <taxon>Craniata</taxon>
        <taxon>Vertebrata</taxon>
        <taxon>Euteleostomi</taxon>
        <taxon>Actinopterygii</taxon>
        <taxon>Neopterygii</taxon>
        <taxon>Teleostei</taxon>
        <taxon>Neoteleostei</taxon>
        <taxon>Acanthomorphata</taxon>
        <taxon>Eupercaria</taxon>
        <taxon>Perciformes</taxon>
        <taxon>Cottioidei</taxon>
        <taxon>Gasterosteales</taxon>
        <taxon>Gasterosteidae</taxon>
        <taxon>Gasterosteus</taxon>
    </lineage>
</organism>
<keyword evidence="5" id="KW-0560">Oxidoreductase</keyword>
<dbReference type="Pfam" id="PF13640">
    <property type="entry name" value="2OG-FeII_Oxy_3"/>
    <property type="match status" value="1"/>
</dbReference>
<dbReference type="Proteomes" id="UP000007635">
    <property type="component" value="Chromosome I"/>
</dbReference>
<keyword evidence="12" id="KW-1185">Reference proteome</keyword>
<reference evidence="11 12" key="1">
    <citation type="journal article" date="2021" name="G3 (Bethesda)">
        <title>Improved contiguity of the threespine stickleback genome using long-read sequencing.</title>
        <authorList>
            <person name="Nath S."/>
            <person name="Shaw D.E."/>
            <person name="White M.A."/>
        </authorList>
    </citation>
    <scope>NUCLEOTIDE SEQUENCE [LARGE SCALE GENOMIC DNA]</scope>
    <source>
        <strain evidence="11 12">Lake Benthic</strain>
    </source>
</reference>